<gene>
    <name evidence="4" type="ORF">MBEHAL_1765</name>
</gene>
<dbReference type="GO" id="GO:0017168">
    <property type="term" value="F:5-oxoprolinase (ATP-hydrolyzing) activity"/>
    <property type="evidence" value="ECO:0007669"/>
    <property type="project" value="TreeGrafter"/>
</dbReference>
<evidence type="ECO:0000259" key="2">
    <source>
        <dbReference type="Pfam" id="PF05378"/>
    </source>
</evidence>
<dbReference type="Pfam" id="PF19278">
    <property type="entry name" value="Hydant_A_C"/>
    <property type="match status" value="1"/>
</dbReference>
<dbReference type="InterPro" id="IPR002821">
    <property type="entry name" value="Hydantoinase_A"/>
</dbReference>
<dbReference type="eggNOG" id="arCOG01511">
    <property type="taxonomic scope" value="Archaea"/>
</dbReference>
<name>U2YVF4_9EURY</name>
<dbReference type="Proteomes" id="UP000016986">
    <property type="component" value="Unassembled WGS sequence"/>
</dbReference>
<evidence type="ECO:0000313" key="4">
    <source>
        <dbReference type="EMBL" id="GAD53005.1"/>
    </source>
</evidence>
<sequence>MSETRVGVDVGGTFTDVVLHTGDGGLVTAKVPSTADQSVGVVRGIEAACERAGIDSREVDAFAHAMTVSTNAILEGDGATTALVTTAGFRDVLELRRQDRPALYDLDAAKPDPLVPRRRRFEVDERVTVDGVETPVDEAAVRALADDIRESGAESVAVSLLHAYRHPENERTVASVLRDELDVPVSASHEVLAEFREYERTSTTAVDAYVTPAIDAYLGRSKPEVTERGVPTPRVMQSNGGIASAETVREHAVTTALSGPAAGVVGAGDTATSVTKKDGLVTFDMGGTSSDVSLVRDGEAERTTDAEIAGHPIGTPMVDVTTVAAGGGSIAWVDDGGALRVGPGSAGAEPGPACYGRGGTEPTVTDANVVLGYIGPDASLGGDLELDVDAAHDALAALADEAGLDDALAAARGVYRVANANMTRAVRRVTVERGHDPRRFALVAFGGAGPMHAGALAADLDVDTVVVPRACGVLSAYGLLAADEKHDAARTHQVALAEADPDAVAAVYDDLVGDVLADIADPDAASVTRAADCRYAGQSFEQTVSVSEFDPDTVAERFHAAHESAHGYRLDDPVEVVTLRASATVERDPLDVAYAGRDDPVTGTREAFFDGAYRETTVYDREALAPGAELGGPAVLDGRESTVVVPPVWTGRVTPDGTVVLERGDRE</sequence>
<dbReference type="GO" id="GO:0006749">
    <property type="term" value="P:glutathione metabolic process"/>
    <property type="evidence" value="ECO:0007669"/>
    <property type="project" value="TreeGrafter"/>
</dbReference>
<dbReference type="InterPro" id="IPR043129">
    <property type="entry name" value="ATPase_NBD"/>
</dbReference>
<evidence type="ECO:0000259" key="1">
    <source>
        <dbReference type="Pfam" id="PF01968"/>
    </source>
</evidence>
<dbReference type="AlphaFoldDB" id="U2YVF4"/>
<dbReference type="EMBL" id="BATA01000043">
    <property type="protein sequence ID" value="GAD53005.1"/>
    <property type="molecule type" value="Genomic_DNA"/>
</dbReference>
<dbReference type="Pfam" id="PF05378">
    <property type="entry name" value="Hydant_A_N"/>
    <property type="match status" value="1"/>
</dbReference>
<protein>
    <submittedName>
        <fullName evidence="4">N-methylhydantoinase A</fullName>
    </submittedName>
</protein>
<proteinExistence type="predicted"/>
<dbReference type="SUPFAM" id="SSF53067">
    <property type="entry name" value="Actin-like ATPase domain"/>
    <property type="match status" value="1"/>
</dbReference>
<dbReference type="PANTHER" id="PTHR11365:SF23">
    <property type="entry name" value="HYPOTHETICAL 5-OXOPROLINASE (EUROFUNG)-RELATED"/>
    <property type="match status" value="1"/>
</dbReference>
<dbReference type="Pfam" id="PF01968">
    <property type="entry name" value="Hydantoinase_A"/>
    <property type="match status" value="1"/>
</dbReference>
<reference evidence="4 5" key="1">
    <citation type="submission" date="2013-09" db="EMBL/GenBank/DDBJ databases">
        <title>Whole genome sequencing of Halarchaeum acidiphilum strain MH1-52-1.</title>
        <authorList>
            <person name="Shimane Y."/>
            <person name="Minegishi H."/>
            <person name="Nishi S."/>
            <person name="Echigo A."/>
            <person name="Shuto A."/>
            <person name="Konishi M."/>
            <person name="Ito T."/>
            <person name="Ohkuma M."/>
            <person name="Ohta Y."/>
            <person name="Nagano Y."/>
            <person name="Tsubouchi T."/>
            <person name="Mori K."/>
            <person name="Usui K."/>
            <person name="Kamekura M."/>
            <person name="Usami R."/>
            <person name="Takaki Y."/>
            <person name="Hatada Y."/>
        </authorList>
    </citation>
    <scope>NUCLEOTIDE SEQUENCE [LARGE SCALE GENOMIC DNA]</scope>
    <source>
        <strain evidence="4 5">JCM 16109</strain>
    </source>
</reference>
<dbReference type="InterPro" id="IPR045079">
    <property type="entry name" value="Oxoprolinase-like"/>
</dbReference>
<dbReference type="InterPro" id="IPR008040">
    <property type="entry name" value="Hydant_A_N"/>
</dbReference>
<comment type="caution">
    <text evidence="4">The sequence shown here is derived from an EMBL/GenBank/DDBJ whole genome shotgun (WGS) entry which is preliminary data.</text>
</comment>
<feature type="domain" description="Hydantoinase A/oxoprolinase" evidence="1">
    <location>
        <begin position="200"/>
        <end position="486"/>
    </location>
</feature>
<keyword evidence="5" id="KW-1185">Reference proteome</keyword>
<feature type="domain" description="Hydantoinase/oxoprolinase N-terminal" evidence="2">
    <location>
        <begin position="5"/>
        <end position="180"/>
    </location>
</feature>
<feature type="domain" description="Acetophenone carboxylase-like C-terminal" evidence="3">
    <location>
        <begin position="598"/>
        <end position="649"/>
    </location>
</feature>
<accession>U2YVF4</accession>
<organism evidence="4 5">
    <name type="scientific">Halarchaeum acidiphilum MH1-52-1</name>
    <dbReference type="NCBI Taxonomy" id="1261545"/>
    <lineage>
        <taxon>Archaea</taxon>
        <taxon>Methanobacteriati</taxon>
        <taxon>Methanobacteriota</taxon>
        <taxon>Stenosarchaea group</taxon>
        <taxon>Halobacteria</taxon>
        <taxon>Halobacteriales</taxon>
        <taxon>Halobacteriaceae</taxon>
    </lineage>
</organism>
<dbReference type="GO" id="GO:0005829">
    <property type="term" value="C:cytosol"/>
    <property type="evidence" value="ECO:0007669"/>
    <property type="project" value="TreeGrafter"/>
</dbReference>
<dbReference type="InterPro" id="IPR049517">
    <property type="entry name" value="ACX-like_C"/>
</dbReference>
<dbReference type="PANTHER" id="PTHR11365">
    <property type="entry name" value="5-OXOPROLINASE RELATED"/>
    <property type="match status" value="1"/>
</dbReference>
<evidence type="ECO:0000313" key="5">
    <source>
        <dbReference type="Proteomes" id="UP000016986"/>
    </source>
</evidence>
<evidence type="ECO:0000259" key="3">
    <source>
        <dbReference type="Pfam" id="PF19278"/>
    </source>
</evidence>